<dbReference type="GO" id="GO:0042797">
    <property type="term" value="P:tRNA transcription by RNA polymerase III"/>
    <property type="evidence" value="ECO:0007669"/>
    <property type="project" value="TreeGrafter"/>
</dbReference>
<accession>A0A6P4AN23</accession>
<dbReference type="AlphaFoldDB" id="A0A6P4AN23"/>
<dbReference type="GO" id="GO:0005666">
    <property type="term" value="C:RNA polymerase III complex"/>
    <property type="evidence" value="ECO:0007669"/>
    <property type="project" value="TreeGrafter"/>
</dbReference>
<organism evidence="2 3">
    <name type="scientific">Ziziphus jujuba</name>
    <name type="common">Chinese jujube</name>
    <name type="synonym">Ziziphus sativa</name>
    <dbReference type="NCBI Taxonomy" id="326968"/>
    <lineage>
        <taxon>Eukaryota</taxon>
        <taxon>Viridiplantae</taxon>
        <taxon>Streptophyta</taxon>
        <taxon>Embryophyta</taxon>
        <taxon>Tracheophyta</taxon>
        <taxon>Spermatophyta</taxon>
        <taxon>Magnoliopsida</taxon>
        <taxon>eudicotyledons</taxon>
        <taxon>Gunneridae</taxon>
        <taxon>Pentapetalae</taxon>
        <taxon>rosids</taxon>
        <taxon>fabids</taxon>
        <taxon>Rosales</taxon>
        <taxon>Rhamnaceae</taxon>
        <taxon>Paliureae</taxon>
        <taxon>Ziziphus</taxon>
    </lineage>
</organism>
<dbReference type="PANTHER" id="PTHR12069:SF0">
    <property type="entry name" value="DNA-DIRECTED RNA POLYMERASE III SUBUNIT RPC5"/>
    <property type="match status" value="1"/>
</dbReference>
<reference evidence="3" key="1">
    <citation type="submission" date="2025-08" db="UniProtKB">
        <authorList>
            <consortium name="RefSeq"/>
        </authorList>
    </citation>
    <scope>IDENTIFICATION</scope>
    <source>
        <tissue evidence="3">Seedling</tissue>
    </source>
</reference>
<dbReference type="GeneID" id="107424857"/>
<name>A0A6P4AN23_ZIZJJ</name>
<dbReference type="InParanoid" id="A0A6P4AN23"/>
<keyword evidence="2" id="KW-1185">Reference proteome</keyword>
<feature type="region of interest" description="Disordered" evidence="1">
    <location>
        <begin position="1"/>
        <end position="111"/>
    </location>
</feature>
<gene>
    <name evidence="3" type="primary">LOC107424857</name>
</gene>
<protein>
    <submittedName>
        <fullName evidence="3">Uncharacterized protein LOC107424857 isoform X1</fullName>
    </submittedName>
</protein>
<sequence length="698" mass="78512">MSMDLEDFDAPNQTPSRISRFAPKSKFKPRPKSEPTSKPEPQESIPKAEPGEPAASKTATPEVVPRKFEGIEVPPPKSDVSASNGAVKLEVEPKVEATEEPKGNDPMEEDAAEDTVIREIDVFLNPKIDDETQLYVLQYPLRPWWRPYELDERCEEVRVKPASAEVEVDLALDVDSKNYDQEFGSKLRMTKQTLSCSWEPPRKTGYAIGVLMGNKLHLNPIHAVVQLRPSLEHLTCPSSKRKNSVTGDADDTVKLEESSQRKPIGSKKQQVHSSVEQKTIDEECWVPLKYHGSGSEFSSRYLERMVAQERAPLQFTLNPYDYIDSLCPGSNNNDVRSKGPSRRLLLSLPLEERMQKLLSEGAAVHKFNALKHFAPDCTAEAILDVLQRNAILVQGLWALKSRLLFPLPTKENFMQRAARDYVLLLFKKSPVISFSLLKVPPSLKNFVNKFLNIFATERPSVKDWKFKEPTDQSFIKLYPDVVEKQEEVWAELERMVMKNFDDGKSVHSAKNASMTSRPGRPSNSDKGITKTVTVVPSGKTVPDDIREALSTKVLPKVIQDYKVCSFQLICQGLRDLALTKSNLPKVDARIVKAAEYGTDCPDELRKLVDQVAVNIHGVYVAKSSLDHPQYDPLRNIVIDLLRQNGPNAKLKKAEVFDAARKALKREVSSSEYSKVMNEFCVFKGSLWTLKSGDGRPNV</sequence>
<feature type="region of interest" description="Disordered" evidence="1">
    <location>
        <begin position="236"/>
        <end position="274"/>
    </location>
</feature>
<dbReference type="KEGG" id="zju:107424857"/>
<dbReference type="FunCoup" id="A0A6P4AN23">
    <property type="interactions" value="3283"/>
</dbReference>
<feature type="compositionally biased region" description="Polar residues" evidence="1">
    <location>
        <begin position="508"/>
        <end position="529"/>
    </location>
</feature>
<dbReference type="Pfam" id="PF04801">
    <property type="entry name" value="RPC5"/>
    <property type="match status" value="1"/>
</dbReference>
<proteinExistence type="predicted"/>
<dbReference type="Proteomes" id="UP001652623">
    <property type="component" value="Chromosome 7"/>
</dbReference>
<dbReference type="PANTHER" id="PTHR12069">
    <property type="entry name" value="DNA-DIRECTED RNA POLYMERASES III 80 KDA POLYPEPTIDE RNA POLYMERASE III SUBUNIT 5"/>
    <property type="match status" value="1"/>
</dbReference>
<evidence type="ECO:0000313" key="3">
    <source>
        <dbReference type="RefSeq" id="XP_015890226.3"/>
    </source>
</evidence>
<feature type="compositionally biased region" description="Basic and acidic residues" evidence="1">
    <location>
        <begin position="31"/>
        <end position="41"/>
    </location>
</feature>
<dbReference type="InterPro" id="IPR006886">
    <property type="entry name" value="RNA_pol_III_Rpc5"/>
</dbReference>
<dbReference type="RefSeq" id="XP_015890226.3">
    <property type="nucleotide sequence ID" value="XM_016034740.3"/>
</dbReference>
<feature type="compositionally biased region" description="Basic and acidic residues" evidence="1">
    <location>
        <begin position="89"/>
        <end position="105"/>
    </location>
</feature>
<feature type="region of interest" description="Disordered" evidence="1">
    <location>
        <begin position="505"/>
        <end position="529"/>
    </location>
</feature>
<evidence type="ECO:0000313" key="2">
    <source>
        <dbReference type="Proteomes" id="UP001652623"/>
    </source>
</evidence>
<feature type="compositionally biased region" description="Basic and acidic residues" evidence="1">
    <location>
        <begin position="251"/>
        <end position="260"/>
    </location>
</feature>
<evidence type="ECO:0000256" key="1">
    <source>
        <dbReference type="SAM" id="MobiDB-lite"/>
    </source>
</evidence>